<dbReference type="InterPro" id="IPR027417">
    <property type="entry name" value="P-loop_NTPase"/>
</dbReference>
<dbReference type="RefSeq" id="WP_234749267.1">
    <property type="nucleotide sequence ID" value="NZ_BAAAWN010000001.1"/>
</dbReference>
<keyword evidence="2" id="KW-1185">Reference proteome</keyword>
<sequence>MVVEAAELPSTSRAPTTTLQGWRSFVTSVAPTIDPLDPATLAAMSSSQRERYDEQRISYHSELVIVETSTVRSITNQGRLLMMLNQREISARRGLVVSGPWASGKTTAIKLLGKTHELLIRRKYPRQDRIPVVYITTPPKGSPRKLASEFANFLGLPQRPRQNVTDIADAVCQVLTDAKTDLVIVDEIHNLNLATSAGEDMSDHLKYFTEHMPATFVYAGINVENSGLFTGLRGRQISARSVLKTTGPFPFTDEWQALVATLENGLRLHHHEPGTLTAQAQHLHYRTGGSISSLSHLIRQAAIMAILTGTEKINRELLNETSIDHAAESLAPRPATTTPSAR</sequence>
<organism evidence="1 2">
    <name type="scientific">Arthrobacter ramosus</name>
    <dbReference type="NCBI Taxonomy" id="1672"/>
    <lineage>
        <taxon>Bacteria</taxon>
        <taxon>Bacillati</taxon>
        <taxon>Actinomycetota</taxon>
        <taxon>Actinomycetes</taxon>
        <taxon>Micrococcales</taxon>
        <taxon>Micrococcaceae</taxon>
        <taxon>Arthrobacter</taxon>
    </lineage>
</organism>
<dbReference type="SUPFAM" id="SSF52540">
    <property type="entry name" value="P-loop containing nucleoside triphosphate hydrolases"/>
    <property type="match status" value="1"/>
</dbReference>
<evidence type="ECO:0000313" key="2">
    <source>
        <dbReference type="Proteomes" id="UP001589702"/>
    </source>
</evidence>
<reference evidence="1 2" key="1">
    <citation type="submission" date="2024-09" db="EMBL/GenBank/DDBJ databases">
        <authorList>
            <person name="Sun Q."/>
            <person name="Mori K."/>
        </authorList>
    </citation>
    <scope>NUCLEOTIDE SEQUENCE [LARGE SCALE GENOMIC DNA]</scope>
    <source>
        <strain evidence="1 2">JCM 1334</strain>
    </source>
</reference>
<proteinExistence type="predicted"/>
<dbReference type="Gene3D" id="3.40.50.300">
    <property type="entry name" value="P-loop containing nucleotide triphosphate hydrolases"/>
    <property type="match status" value="1"/>
</dbReference>
<comment type="caution">
    <text evidence="1">The sequence shown here is derived from an EMBL/GenBank/DDBJ whole genome shotgun (WGS) entry which is preliminary data.</text>
</comment>
<evidence type="ECO:0000313" key="1">
    <source>
        <dbReference type="EMBL" id="MFB9822353.1"/>
    </source>
</evidence>
<dbReference type="EMBL" id="JBHMBC010000040">
    <property type="protein sequence ID" value="MFB9822353.1"/>
    <property type="molecule type" value="Genomic_DNA"/>
</dbReference>
<accession>A0ABV5Y5R8</accession>
<dbReference type="Pfam" id="PF05621">
    <property type="entry name" value="TniB"/>
    <property type="match status" value="1"/>
</dbReference>
<protein>
    <submittedName>
        <fullName evidence="1">TniB family NTP-binding protein</fullName>
    </submittedName>
</protein>
<gene>
    <name evidence="1" type="ORF">ACFFP1_23040</name>
</gene>
<dbReference type="InterPro" id="IPR008868">
    <property type="entry name" value="TniB"/>
</dbReference>
<name>A0ABV5Y5R8_ARTRM</name>
<dbReference type="Proteomes" id="UP001589702">
    <property type="component" value="Unassembled WGS sequence"/>
</dbReference>